<accession>A0A0M0I4S3</accession>
<dbReference type="Proteomes" id="UP000037530">
    <property type="component" value="Unassembled WGS sequence"/>
</dbReference>
<reference evidence="13" key="1">
    <citation type="submission" date="2015-08" db="EMBL/GenBank/DDBJ databases">
        <title>Vibrio galatheae sp. nov., a novel member of the Vibrionaceae family isolated from the Solomon Islands.</title>
        <authorList>
            <person name="Giubergia S."/>
            <person name="Machado H."/>
            <person name="Mateiu R.V."/>
            <person name="Gram L."/>
        </authorList>
    </citation>
    <scope>NUCLEOTIDE SEQUENCE [LARGE SCALE GENOMIC DNA]</scope>
    <source>
        <strain evidence="13">DSM 19134</strain>
    </source>
</reference>
<keyword evidence="3" id="KW-0813">Transport</keyword>
<dbReference type="PROSITE" id="PS00211">
    <property type="entry name" value="ABC_TRANSPORTER_1"/>
    <property type="match status" value="1"/>
</dbReference>
<keyword evidence="8" id="KW-0408">Iron</keyword>
<dbReference type="AlphaFoldDB" id="A0A0M0I4S3"/>
<dbReference type="InterPro" id="IPR051535">
    <property type="entry name" value="Siderophore_ABC-ATPase"/>
</dbReference>
<evidence type="ECO:0000256" key="5">
    <source>
        <dbReference type="ARBA" id="ARBA00022496"/>
    </source>
</evidence>
<dbReference type="FunFam" id="3.40.50.300:FF:000134">
    <property type="entry name" value="Iron-enterobactin ABC transporter ATP-binding protein"/>
    <property type="match status" value="1"/>
</dbReference>
<dbReference type="InterPro" id="IPR003593">
    <property type="entry name" value="AAA+_ATPase"/>
</dbReference>
<evidence type="ECO:0000256" key="9">
    <source>
        <dbReference type="ARBA" id="ARBA00023065"/>
    </source>
</evidence>
<dbReference type="SMART" id="SM00382">
    <property type="entry name" value="AAA"/>
    <property type="match status" value="1"/>
</dbReference>
<evidence type="ECO:0000256" key="1">
    <source>
        <dbReference type="ARBA" id="ARBA00004202"/>
    </source>
</evidence>
<dbReference type="STRING" id="171383.AKJ31_02875"/>
<keyword evidence="5" id="KW-0410">Iron transport</keyword>
<dbReference type="PROSITE" id="PS50893">
    <property type="entry name" value="ABC_TRANSPORTER_2"/>
    <property type="match status" value="1"/>
</dbReference>
<dbReference type="CDD" id="cd03214">
    <property type="entry name" value="ABC_Iron-Siderophores_B12_Hemin"/>
    <property type="match status" value="1"/>
</dbReference>
<keyword evidence="6" id="KW-0547">Nucleotide-binding</keyword>
<dbReference type="Gene3D" id="3.40.50.300">
    <property type="entry name" value="P-loop containing nucleotide triphosphate hydrolases"/>
    <property type="match status" value="1"/>
</dbReference>
<comment type="caution">
    <text evidence="12">The sequence shown here is derived from an EMBL/GenBank/DDBJ whole genome shotgun (WGS) entry which is preliminary data.</text>
</comment>
<evidence type="ECO:0000256" key="10">
    <source>
        <dbReference type="ARBA" id="ARBA00023136"/>
    </source>
</evidence>
<evidence type="ECO:0000256" key="4">
    <source>
        <dbReference type="ARBA" id="ARBA00022475"/>
    </source>
</evidence>
<dbReference type="InterPro" id="IPR017871">
    <property type="entry name" value="ABC_transporter-like_CS"/>
</dbReference>
<dbReference type="GO" id="GO:0006826">
    <property type="term" value="P:iron ion transport"/>
    <property type="evidence" value="ECO:0007669"/>
    <property type="project" value="UniProtKB-KW"/>
</dbReference>
<evidence type="ECO:0000256" key="3">
    <source>
        <dbReference type="ARBA" id="ARBA00022448"/>
    </source>
</evidence>
<dbReference type="EMBL" id="LHPI01000001">
    <property type="protein sequence ID" value="KOO09315.1"/>
    <property type="molecule type" value="Genomic_DNA"/>
</dbReference>
<dbReference type="PATRIC" id="fig|171383.3.peg.587"/>
<evidence type="ECO:0000256" key="7">
    <source>
        <dbReference type="ARBA" id="ARBA00022840"/>
    </source>
</evidence>
<keyword evidence="9" id="KW-0406">Ion transport</keyword>
<evidence type="ECO:0000256" key="6">
    <source>
        <dbReference type="ARBA" id="ARBA00022741"/>
    </source>
</evidence>
<dbReference type="RefSeq" id="WP_053407571.1">
    <property type="nucleotide sequence ID" value="NZ_DAIPHI010000008.1"/>
</dbReference>
<comment type="similarity">
    <text evidence="2">Belongs to the ABC transporter superfamily.</text>
</comment>
<comment type="subcellular location">
    <subcellularLocation>
        <location evidence="1">Cell membrane</location>
        <topology evidence="1">Peripheral membrane protein</topology>
    </subcellularLocation>
</comment>
<dbReference type="SUPFAM" id="SSF52540">
    <property type="entry name" value="P-loop containing nucleoside triphosphate hydrolases"/>
    <property type="match status" value="1"/>
</dbReference>
<dbReference type="PANTHER" id="PTHR42771">
    <property type="entry name" value="IRON(3+)-HYDROXAMATE IMPORT ATP-BINDING PROTEIN FHUC"/>
    <property type="match status" value="1"/>
</dbReference>
<dbReference type="GO" id="GO:0005524">
    <property type="term" value="F:ATP binding"/>
    <property type="evidence" value="ECO:0007669"/>
    <property type="project" value="UniProtKB-KW"/>
</dbReference>
<dbReference type="InterPro" id="IPR003439">
    <property type="entry name" value="ABC_transporter-like_ATP-bd"/>
</dbReference>
<keyword evidence="13" id="KW-1185">Reference proteome</keyword>
<dbReference type="Pfam" id="PF00005">
    <property type="entry name" value="ABC_tran"/>
    <property type="match status" value="1"/>
</dbReference>
<dbReference type="GO" id="GO:0016887">
    <property type="term" value="F:ATP hydrolysis activity"/>
    <property type="evidence" value="ECO:0007669"/>
    <property type="project" value="InterPro"/>
</dbReference>
<keyword evidence="7" id="KW-0067">ATP-binding</keyword>
<protein>
    <submittedName>
        <fullName evidence="12">ABC transporter</fullName>
    </submittedName>
</protein>
<organism evidence="12 13">
    <name type="scientific">Vibrio hepatarius</name>
    <dbReference type="NCBI Taxonomy" id="171383"/>
    <lineage>
        <taxon>Bacteria</taxon>
        <taxon>Pseudomonadati</taxon>
        <taxon>Pseudomonadota</taxon>
        <taxon>Gammaproteobacteria</taxon>
        <taxon>Vibrionales</taxon>
        <taxon>Vibrionaceae</taxon>
        <taxon>Vibrio</taxon>
        <taxon>Vibrio oreintalis group</taxon>
    </lineage>
</organism>
<dbReference type="GO" id="GO:0005886">
    <property type="term" value="C:plasma membrane"/>
    <property type="evidence" value="ECO:0007669"/>
    <property type="project" value="UniProtKB-SubCell"/>
</dbReference>
<gene>
    <name evidence="12" type="ORF">AKJ31_02875</name>
</gene>
<name>A0A0M0I4S3_9VIBR</name>
<sequence length="261" mass="28704">MFQLSDIKIIRDGREILAIDHLEIPTSELTVVLGHNGSGKSTLVNLLSGQATPDMGLVRLNQQDLSQYKTKDLAKQVAYLPQKLPSSAGLTVKELVRLGRFPWRGTLGRWKKEDEQIIQSAMEKTGVERFSSALADQLSGGERQRAWVSMLLAQQSPILILDEPTSALDVHHQFQLMGLLSELNRQEGVGIIVILHDINLALRYATHIVALKQGQVAFEGGAEILLDEARLSDLYQSSVKLIDHPEPALSATSQKVAVVCA</sequence>
<evidence type="ECO:0000313" key="12">
    <source>
        <dbReference type="EMBL" id="KOO09315.1"/>
    </source>
</evidence>
<keyword evidence="4" id="KW-1003">Cell membrane</keyword>
<evidence type="ECO:0000256" key="8">
    <source>
        <dbReference type="ARBA" id="ARBA00023004"/>
    </source>
</evidence>
<evidence type="ECO:0000256" key="2">
    <source>
        <dbReference type="ARBA" id="ARBA00005417"/>
    </source>
</evidence>
<dbReference type="InterPro" id="IPR027417">
    <property type="entry name" value="P-loop_NTPase"/>
</dbReference>
<proteinExistence type="inferred from homology"/>
<feature type="domain" description="ABC transporter" evidence="11">
    <location>
        <begin position="2"/>
        <end position="238"/>
    </location>
</feature>
<dbReference type="OrthoDB" id="5292475at2"/>
<evidence type="ECO:0000313" key="13">
    <source>
        <dbReference type="Proteomes" id="UP000037530"/>
    </source>
</evidence>
<evidence type="ECO:0000259" key="11">
    <source>
        <dbReference type="PROSITE" id="PS50893"/>
    </source>
</evidence>
<keyword evidence="10" id="KW-0472">Membrane</keyword>
<dbReference type="PANTHER" id="PTHR42771:SF2">
    <property type="entry name" value="IRON(3+)-HYDROXAMATE IMPORT ATP-BINDING PROTEIN FHUC"/>
    <property type="match status" value="1"/>
</dbReference>